<dbReference type="PROSITE" id="PS00610">
    <property type="entry name" value="NA_NEUROTRAN_SYMP_1"/>
    <property type="match status" value="1"/>
</dbReference>
<comment type="caution">
    <text evidence="8">The sequence shown here is derived from an EMBL/GenBank/DDBJ whole genome shotgun (WGS) entry which is preliminary data.</text>
</comment>
<sequence>MERSVAVSCSDVGNVYQMLTVTIKELGKQRYQCYVIGLRTYGRPILQSWDVKIRNFIHDQRLLSELNKVNEETNGAVLPEIGNEETKMEKRDSWGTKMEFVLACLGLAVGGGNVWRFPYLCQRNGGGAFLIPFFTCMILEGFPLMILEYTVGQRFRTTALRGFKQMHPCFIGIGIGCMIVSIYFCLYYIVIITWCVYYFFISLTKDLPWIRDKLCPKAGMFASLQGNQSYYEDLLTNTTVNSSEYFSLKTQRDLYKSQVENFTDCCVRDPSMWYFYSSTLQVSTDIDDYGEGVNAKLFGCLLLAWFLTYICIAKGIKTSGKAVYFTATFPYVILFIFFFRGITLEGAADGIRVFFEPDFSKLAEPTVWKDAATQMFYTLDAGTCIFAGVTVFSVLGYRQHITGIPVTE</sequence>
<dbReference type="PANTHER" id="PTHR11616">
    <property type="entry name" value="SODIUM/CHLORIDE DEPENDENT TRANSPORTER"/>
    <property type="match status" value="1"/>
</dbReference>
<dbReference type="OrthoDB" id="4119770at2759"/>
<feature type="binding site" evidence="6">
    <location>
        <position position="106"/>
    </location>
    <ligand>
        <name>Na(+)</name>
        <dbReference type="ChEBI" id="CHEBI:29101"/>
        <label>1</label>
    </ligand>
</feature>
<evidence type="ECO:0000256" key="3">
    <source>
        <dbReference type="ARBA" id="ARBA00022692"/>
    </source>
</evidence>
<feature type="non-terminal residue" evidence="8">
    <location>
        <position position="1"/>
    </location>
</feature>
<keyword evidence="5" id="KW-0472">Membrane</keyword>
<proteinExistence type="inferred from homology"/>
<dbReference type="InterPro" id="IPR037272">
    <property type="entry name" value="SNS_sf"/>
</dbReference>
<evidence type="ECO:0000256" key="4">
    <source>
        <dbReference type="ARBA" id="ARBA00022989"/>
    </source>
</evidence>
<feature type="binding site" evidence="6">
    <location>
        <position position="108"/>
    </location>
    <ligand>
        <name>Na(+)</name>
        <dbReference type="ChEBI" id="CHEBI:29101"/>
        <label>1</label>
    </ligand>
</feature>
<keyword evidence="7" id="KW-0769">Symport</keyword>
<dbReference type="AlphaFoldDB" id="A0A6S7KKW3"/>
<dbReference type="PANTHER" id="PTHR11616:SF182">
    <property type="entry name" value="TRANSPORTER"/>
    <property type="match status" value="1"/>
</dbReference>
<dbReference type="GO" id="GO:0035725">
    <property type="term" value="P:sodium ion transmembrane transport"/>
    <property type="evidence" value="ECO:0007669"/>
    <property type="project" value="TreeGrafter"/>
</dbReference>
<dbReference type="InterPro" id="IPR000175">
    <property type="entry name" value="Na/ntran_symport"/>
</dbReference>
<dbReference type="EMBL" id="CACRXK020015804">
    <property type="protein sequence ID" value="CAB4028893.1"/>
    <property type="molecule type" value="Genomic_DNA"/>
</dbReference>
<evidence type="ECO:0000256" key="1">
    <source>
        <dbReference type="ARBA" id="ARBA00004141"/>
    </source>
</evidence>
<evidence type="ECO:0000256" key="2">
    <source>
        <dbReference type="ARBA" id="ARBA00022448"/>
    </source>
</evidence>
<keyword evidence="2 7" id="KW-0813">Transport</keyword>
<protein>
    <recommendedName>
        <fullName evidence="7">Transporter</fullName>
    </recommendedName>
</protein>
<keyword evidence="4" id="KW-1133">Transmembrane helix</keyword>
<dbReference type="SUPFAM" id="SSF161070">
    <property type="entry name" value="SNF-like"/>
    <property type="match status" value="1"/>
</dbReference>
<comment type="subcellular location">
    <subcellularLocation>
        <location evidence="1">Membrane</location>
        <topology evidence="1">Multi-pass membrane protein</topology>
    </subcellularLocation>
</comment>
<dbReference type="GO" id="GO:0015293">
    <property type="term" value="F:symporter activity"/>
    <property type="evidence" value="ECO:0007669"/>
    <property type="project" value="UniProtKB-KW"/>
</dbReference>
<evidence type="ECO:0000256" key="5">
    <source>
        <dbReference type="ARBA" id="ARBA00023136"/>
    </source>
</evidence>
<evidence type="ECO:0000313" key="9">
    <source>
        <dbReference type="Proteomes" id="UP001152795"/>
    </source>
</evidence>
<keyword evidence="3 7" id="KW-0812">Transmembrane</keyword>
<evidence type="ECO:0000313" key="8">
    <source>
        <dbReference type="EMBL" id="CAB4028893.1"/>
    </source>
</evidence>
<accession>A0A6S7KKW3</accession>
<dbReference type="PRINTS" id="PR00176">
    <property type="entry name" value="NANEUSMPORT"/>
</dbReference>
<feature type="binding site" evidence="6">
    <location>
        <position position="109"/>
    </location>
    <ligand>
        <name>Na(+)</name>
        <dbReference type="ChEBI" id="CHEBI:29101"/>
        <label>1</label>
    </ligand>
</feature>
<evidence type="ECO:0000256" key="7">
    <source>
        <dbReference type="RuleBase" id="RU003732"/>
    </source>
</evidence>
<feature type="binding site" evidence="6">
    <location>
        <position position="113"/>
    </location>
    <ligand>
        <name>Na(+)</name>
        <dbReference type="ChEBI" id="CHEBI:29101"/>
        <label>1</label>
    </ligand>
</feature>
<organism evidence="8 9">
    <name type="scientific">Paramuricea clavata</name>
    <name type="common">Red gorgonian</name>
    <name type="synonym">Violescent sea-whip</name>
    <dbReference type="NCBI Taxonomy" id="317549"/>
    <lineage>
        <taxon>Eukaryota</taxon>
        <taxon>Metazoa</taxon>
        <taxon>Cnidaria</taxon>
        <taxon>Anthozoa</taxon>
        <taxon>Octocorallia</taxon>
        <taxon>Malacalcyonacea</taxon>
        <taxon>Plexauridae</taxon>
        <taxon>Paramuricea</taxon>
    </lineage>
</organism>
<dbReference type="GO" id="GO:0005886">
    <property type="term" value="C:plasma membrane"/>
    <property type="evidence" value="ECO:0007669"/>
    <property type="project" value="TreeGrafter"/>
</dbReference>
<evidence type="ECO:0000256" key="6">
    <source>
        <dbReference type="PIRSR" id="PIRSR600175-1"/>
    </source>
</evidence>
<dbReference type="Pfam" id="PF00209">
    <property type="entry name" value="SNF"/>
    <property type="match status" value="1"/>
</dbReference>
<comment type="similarity">
    <text evidence="7">Belongs to the sodium:neurotransmitter symporter (SNF) (TC 2.A.22) family.</text>
</comment>
<reference evidence="8" key="1">
    <citation type="submission" date="2020-04" db="EMBL/GenBank/DDBJ databases">
        <authorList>
            <person name="Alioto T."/>
            <person name="Alioto T."/>
            <person name="Gomez Garrido J."/>
        </authorList>
    </citation>
    <scope>NUCLEOTIDE SEQUENCE</scope>
    <source>
        <strain evidence="8">A484AB</strain>
    </source>
</reference>
<dbReference type="PROSITE" id="PS50267">
    <property type="entry name" value="NA_NEUROTRAN_SYMP_3"/>
    <property type="match status" value="1"/>
</dbReference>
<dbReference type="GO" id="GO:0006865">
    <property type="term" value="P:amino acid transport"/>
    <property type="evidence" value="ECO:0007669"/>
    <property type="project" value="TreeGrafter"/>
</dbReference>
<keyword evidence="9" id="KW-1185">Reference proteome</keyword>
<dbReference type="GO" id="GO:0046872">
    <property type="term" value="F:metal ion binding"/>
    <property type="evidence" value="ECO:0007669"/>
    <property type="project" value="UniProtKB-KW"/>
</dbReference>
<keyword evidence="6" id="KW-0479">Metal-binding</keyword>
<dbReference type="Proteomes" id="UP001152795">
    <property type="component" value="Unassembled WGS sequence"/>
</dbReference>
<name>A0A6S7KKW3_PARCT</name>
<keyword evidence="6" id="KW-0915">Sodium</keyword>
<gene>
    <name evidence="8" type="ORF">PACLA_8A084928</name>
</gene>